<protein>
    <submittedName>
        <fullName evidence="1">Uncharacterized protein</fullName>
    </submittedName>
</protein>
<dbReference type="AlphaFoldDB" id="G3GZM8"/>
<accession>G3GZM8</accession>
<dbReference type="InParanoid" id="G3GZM8"/>
<organism evidence="1 2">
    <name type="scientific">Cricetulus griseus</name>
    <name type="common">Chinese hamster</name>
    <name type="synonym">Cricetulus barabensis griseus</name>
    <dbReference type="NCBI Taxonomy" id="10029"/>
    <lineage>
        <taxon>Eukaryota</taxon>
        <taxon>Metazoa</taxon>
        <taxon>Chordata</taxon>
        <taxon>Craniata</taxon>
        <taxon>Vertebrata</taxon>
        <taxon>Euteleostomi</taxon>
        <taxon>Mammalia</taxon>
        <taxon>Eutheria</taxon>
        <taxon>Euarchontoglires</taxon>
        <taxon>Glires</taxon>
        <taxon>Rodentia</taxon>
        <taxon>Myomorpha</taxon>
        <taxon>Muroidea</taxon>
        <taxon>Cricetidae</taxon>
        <taxon>Cricetinae</taxon>
        <taxon>Cricetulus</taxon>
    </lineage>
</organism>
<sequence>MLRPMIHGLHKSHMIFKSNHHFKGSCDKNKMHFNCILLKKVSVSVSNIDSRCLDIPPTNSAVGTLAYSHIRQAACLFWALATQAEHLWVQDPPFTAQSGKVTALT</sequence>
<dbReference type="EMBL" id="JH000080">
    <property type="protein sequence ID" value="EGV97120.1"/>
    <property type="molecule type" value="Genomic_DNA"/>
</dbReference>
<proteinExistence type="predicted"/>
<name>G3GZM8_CRIGR</name>
<dbReference type="Proteomes" id="UP000001075">
    <property type="component" value="Unassembled WGS sequence"/>
</dbReference>
<gene>
    <name evidence="1" type="ORF">I79_003318</name>
</gene>
<reference evidence="2" key="1">
    <citation type="journal article" date="2011" name="Nat. Biotechnol.">
        <title>The genomic sequence of the Chinese hamster ovary (CHO)-K1 cell line.</title>
        <authorList>
            <person name="Xu X."/>
            <person name="Nagarajan H."/>
            <person name="Lewis N.E."/>
            <person name="Pan S."/>
            <person name="Cai Z."/>
            <person name="Liu X."/>
            <person name="Chen W."/>
            <person name="Xie M."/>
            <person name="Wang W."/>
            <person name="Hammond S."/>
            <person name="Andersen M.R."/>
            <person name="Neff N."/>
            <person name="Passarelli B."/>
            <person name="Koh W."/>
            <person name="Fan H.C."/>
            <person name="Wang J."/>
            <person name="Gui Y."/>
            <person name="Lee K.H."/>
            <person name="Betenbaugh M.J."/>
            <person name="Quake S.R."/>
            <person name="Famili I."/>
            <person name="Palsson B.O."/>
            <person name="Wang J."/>
        </authorList>
    </citation>
    <scope>NUCLEOTIDE SEQUENCE [LARGE SCALE GENOMIC DNA]</scope>
    <source>
        <strain evidence="2">CHO K1 cell line</strain>
    </source>
</reference>
<evidence type="ECO:0000313" key="1">
    <source>
        <dbReference type="EMBL" id="EGV97120.1"/>
    </source>
</evidence>
<evidence type="ECO:0000313" key="2">
    <source>
        <dbReference type="Proteomes" id="UP000001075"/>
    </source>
</evidence>